<dbReference type="InterPro" id="IPR011009">
    <property type="entry name" value="Kinase-like_dom_sf"/>
</dbReference>
<protein>
    <submittedName>
        <fullName evidence="3">Fructosamine kinase family protein</fullName>
    </submittedName>
</protein>
<organism evidence="3 4">
    <name type="scientific">Candidatus Reidiella endopervernicosa</name>
    <dbReference type="NCBI Taxonomy" id="2738883"/>
    <lineage>
        <taxon>Bacteria</taxon>
        <taxon>Pseudomonadati</taxon>
        <taxon>Pseudomonadota</taxon>
        <taxon>Gammaproteobacteria</taxon>
        <taxon>Candidatus Reidiella</taxon>
    </lineage>
</organism>
<dbReference type="Pfam" id="PF03881">
    <property type="entry name" value="Fructosamin_kin"/>
    <property type="match status" value="1"/>
</dbReference>
<keyword evidence="4" id="KW-1185">Reference proteome</keyword>
<evidence type="ECO:0000313" key="3">
    <source>
        <dbReference type="EMBL" id="QKQ25672.1"/>
    </source>
</evidence>
<dbReference type="EMBL" id="CP054491">
    <property type="protein sequence ID" value="QKQ25672.1"/>
    <property type="molecule type" value="Genomic_DNA"/>
</dbReference>
<name>A0A6N0HTG5_9GAMM</name>
<reference evidence="3 4" key="1">
    <citation type="submission" date="2020-05" db="EMBL/GenBank/DDBJ databases">
        <title>Horizontal transmission and recombination maintain forever young bacterial symbiont genomes.</title>
        <authorList>
            <person name="Russell S.L."/>
            <person name="Pepper-Tunick E."/>
            <person name="Svedberg J."/>
            <person name="Byrne A."/>
            <person name="Ruelas Castillo J."/>
            <person name="Vollmers C."/>
            <person name="Beinart R.A."/>
            <person name="Corbett-Detig R."/>
        </authorList>
    </citation>
    <scope>NUCLEOTIDE SEQUENCE [LARGE SCALE GENOMIC DNA]</scope>
    <source>
        <strain evidence="3">Santa_Monica_outfall</strain>
    </source>
</reference>
<dbReference type="PANTHER" id="PTHR12149">
    <property type="entry name" value="FRUCTOSAMINE 3 KINASE-RELATED PROTEIN"/>
    <property type="match status" value="1"/>
</dbReference>
<dbReference type="Proteomes" id="UP000509658">
    <property type="component" value="Chromosome"/>
</dbReference>
<dbReference type="RefSeq" id="WP_174672809.1">
    <property type="nucleotide sequence ID" value="NZ_CP054491.1"/>
</dbReference>
<evidence type="ECO:0000256" key="2">
    <source>
        <dbReference type="PIRNR" id="PIRNR006221"/>
    </source>
</evidence>
<comment type="similarity">
    <text evidence="1 2">Belongs to the fructosamine kinase family.</text>
</comment>
<proteinExistence type="inferred from homology"/>
<dbReference type="PIRSF" id="PIRSF006221">
    <property type="entry name" value="Ketosamine-3-kinase"/>
    <property type="match status" value="1"/>
</dbReference>
<dbReference type="Gene3D" id="3.30.200.20">
    <property type="entry name" value="Phosphorylase Kinase, domain 1"/>
    <property type="match status" value="1"/>
</dbReference>
<keyword evidence="2 3" id="KW-0418">Kinase</keyword>
<dbReference type="SUPFAM" id="SSF56112">
    <property type="entry name" value="Protein kinase-like (PK-like)"/>
    <property type="match status" value="1"/>
</dbReference>
<gene>
    <name evidence="3" type="ORF">HUE57_04720</name>
</gene>
<evidence type="ECO:0000313" key="4">
    <source>
        <dbReference type="Proteomes" id="UP000509658"/>
    </source>
</evidence>
<dbReference type="KEGG" id="rev:HUE57_04720"/>
<dbReference type="GO" id="GO:0016301">
    <property type="term" value="F:kinase activity"/>
    <property type="evidence" value="ECO:0007669"/>
    <property type="project" value="UniProtKB-UniRule"/>
</dbReference>
<sequence>MSLWQKIALRIAEESGEPFKLQGEHAIGGGCINSASRLKGESSSWFVKTNSADRLPMFEAEAAGLDELVASNTVHVPKPLCTGIESGSAYIVMENIEMGRDGRDSMARFGRELAAMHHTTQDRFGWYRDNTIGATHQPNSEMESWIEFYRDRRLGYQIDLAARKGAHALSEKGERLMAGLDAFFNDYTPQPSLLHGDLWSGNYAIDSHGVPVIFDPAVYFGDREADLAMSELFGSFGPTFYDAYHEAWPIDPGYSVRKTLYNLYHIINHFNMFGSGYLGQAESMLDRLRPRSVDHGATVLPLTISEVGSQIYRVLSSLLLRRHS</sequence>
<dbReference type="AlphaFoldDB" id="A0A6N0HTG5"/>
<accession>A0A6N0HTG5</accession>
<dbReference type="InterPro" id="IPR016477">
    <property type="entry name" value="Fructo-/Ketosamine-3-kinase"/>
</dbReference>
<dbReference type="Gene3D" id="3.90.1200.10">
    <property type="match status" value="1"/>
</dbReference>
<evidence type="ECO:0000256" key="1">
    <source>
        <dbReference type="ARBA" id="ARBA00009460"/>
    </source>
</evidence>
<dbReference type="PANTHER" id="PTHR12149:SF8">
    <property type="entry name" value="PROTEIN-RIBULOSAMINE 3-KINASE"/>
    <property type="match status" value="1"/>
</dbReference>
<keyword evidence="2" id="KW-0808">Transferase</keyword>